<reference evidence="10" key="1">
    <citation type="submission" date="2016-10" db="EMBL/GenBank/DDBJ databases">
        <authorList>
            <person name="Varghese N."/>
            <person name="Submissions S."/>
        </authorList>
    </citation>
    <scope>NUCLEOTIDE SEQUENCE [LARGE SCALE GENOMIC DNA]</scope>
    <source>
        <strain evidence="10">DSM 23256</strain>
    </source>
</reference>
<comment type="subcellular location">
    <subcellularLocation>
        <location evidence="1">Cell membrane</location>
        <topology evidence="1">Single-pass membrane protein</topology>
    </subcellularLocation>
    <subcellularLocation>
        <location evidence="7">Cell membrane</location>
        <topology evidence="7">Single-pass type II membrane protein</topology>
    </subcellularLocation>
</comment>
<dbReference type="AlphaFoldDB" id="A0A1G7LQW3"/>
<dbReference type="Pfam" id="PF02472">
    <property type="entry name" value="ExbD"/>
    <property type="match status" value="1"/>
</dbReference>
<keyword evidence="5 8" id="KW-1133">Transmembrane helix</keyword>
<dbReference type="STRING" id="1123285.SAMN05660235_01866"/>
<evidence type="ECO:0000256" key="2">
    <source>
        <dbReference type="ARBA" id="ARBA00005811"/>
    </source>
</evidence>
<evidence type="ECO:0000256" key="5">
    <source>
        <dbReference type="ARBA" id="ARBA00022989"/>
    </source>
</evidence>
<dbReference type="GO" id="GO:0022857">
    <property type="term" value="F:transmembrane transporter activity"/>
    <property type="evidence" value="ECO:0007669"/>
    <property type="project" value="InterPro"/>
</dbReference>
<dbReference type="PANTHER" id="PTHR30558:SF3">
    <property type="entry name" value="BIOPOLYMER TRANSPORT PROTEIN EXBD-RELATED"/>
    <property type="match status" value="1"/>
</dbReference>
<dbReference type="Gene3D" id="3.30.420.270">
    <property type="match status" value="1"/>
</dbReference>
<dbReference type="RefSeq" id="WP_093690206.1">
    <property type="nucleotide sequence ID" value="NZ_FNBU01000013.1"/>
</dbReference>
<dbReference type="InterPro" id="IPR003400">
    <property type="entry name" value="ExbD"/>
</dbReference>
<keyword evidence="7" id="KW-0813">Transport</keyword>
<evidence type="ECO:0000256" key="6">
    <source>
        <dbReference type="ARBA" id="ARBA00023136"/>
    </source>
</evidence>
<evidence type="ECO:0000256" key="7">
    <source>
        <dbReference type="RuleBase" id="RU003879"/>
    </source>
</evidence>
<keyword evidence="7" id="KW-0653">Protein transport</keyword>
<name>A0A1G7LQW3_9FIRM</name>
<evidence type="ECO:0000256" key="3">
    <source>
        <dbReference type="ARBA" id="ARBA00022475"/>
    </source>
</evidence>
<comment type="similarity">
    <text evidence="2 7">Belongs to the ExbD/TolR family.</text>
</comment>
<keyword evidence="6 8" id="KW-0472">Membrane</keyword>
<dbReference type="GO" id="GO:0015031">
    <property type="term" value="P:protein transport"/>
    <property type="evidence" value="ECO:0007669"/>
    <property type="project" value="UniProtKB-KW"/>
</dbReference>
<evidence type="ECO:0000313" key="10">
    <source>
        <dbReference type="Proteomes" id="UP000243333"/>
    </source>
</evidence>
<sequence>MKLRNLRLERQPKLMIIPMIDIIFFLLVFFMMSTLYMVEQKTIPVALPRAAAAQADMQKQVAITVTAQGTIFFEREEVPLALLGARIQAELERSADTSFVLRADHQAEYGKVITVLDELKKVGVRRIAIAAEAKPR</sequence>
<keyword evidence="4 7" id="KW-0812">Transmembrane</keyword>
<gene>
    <name evidence="9" type="ORF">SAMN05660235_01866</name>
</gene>
<proteinExistence type="inferred from homology"/>
<dbReference type="Proteomes" id="UP000243333">
    <property type="component" value="Unassembled WGS sequence"/>
</dbReference>
<dbReference type="EMBL" id="FNBU01000013">
    <property type="protein sequence ID" value="SDF51776.1"/>
    <property type="molecule type" value="Genomic_DNA"/>
</dbReference>
<protein>
    <submittedName>
        <fullName evidence="9">Outer membrane transport energization protein ExbD</fullName>
    </submittedName>
</protein>
<evidence type="ECO:0000256" key="8">
    <source>
        <dbReference type="SAM" id="Phobius"/>
    </source>
</evidence>
<organism evidence="9 10">
    <name type="scientific">Sporolituus thermophilus DSM 23256</name>
    <dbReference type="NCBI Taxonomy" id="1123285"/>
    <lineage>
        <taxon>Bacteria</taxon>
        <taxon>Bacillati</taxon>
        <taxon>Bacillota</taxon>
        <taxon>Negativicutes</taxon>
        <taxon>Selenomonadales</taxon>
        <taxon>Sporomusaceae</taxon>
        <taxon>Sporolituus</taxon>
    </lineage>
</organism>
<dbReference type="OrthoDB" id="287326at2"/>
<keyword evidence="10" id="KW-1185">Reference proteome</keyword>
<evidence type="ECO:0000256" key="1">
    <source>
        <dbReference type="ARBA" id="ARBA00004162"/>
    </source>
</evidence>
<keyword evidence="3" id="KW-1003">Cell membrane</keyword>
<feature type="transmembrane region" description="Helical" evidence="8">
    <location>
        <begin position="20"/>
        <end position="38"/>
    </location>
</feature>
<evidence type="ECO:0000313" key="9">
    <source>
        <dbReference type="EMBL" id="SDF51776.1"/>
    </source>
</evidence>
<dbReference type="PANTHER" id="PTHR30558">
    <property type="entry name" value="EXBD MEMBRANE COMPONENT OF PMF-DRIVEN MACROMOLECULE IMPORT SYSTEM"/>
    <property type="match status" value="1"/>
</dbReference>
<evidence type="ECO:0000256" key="4">
    <source>
        <dbReference type="ARBA" id="ARBA00022692"/>
    </source>
</evidence>
<accession>A0A1G7LQW3</accession>
<dbReference type="GO" id="GO:0005886">
    <property type="term" value="C:plasma membrane"/>
    <property type="evidence" value="ECO:0007669"/>
    <property type="project" value="UniProtKB-SubCell"/>
</dbReference>